<accession>A0ABN8YMF1</accession>
<keyword evidence="3" id="KW-1185">Reference proteome</keyword>
<evidence type="ECO:0000313" key="3">
    <source>
        <dbReference type="Proteomes" id="UP001176941"/>
    </source>
</evidence>
<dbReference type="Proteomes" id="UP001176941">
    <property type="component" value="Chromosome 20"/>
</dbReference>
<feature type="compositionally biased region" description="Basic and acidic residues" evidence="1">
    <location>
        <begin position="94"/>
        <end position="106"/>
    </location>
</feature>
<dbReference type="EMBL" id="OX459956">
    <property type="protein sequence ID" value="CAI9161757.1"/>
    <property type="molecule type" value="Genomic_DNA"/>
</dbReference>
<evidence type="ECO:0000313" key="2">
    <source>
        <dbReference type="EMBL" id="CAI9161757.1"/>
    </source>
</evidence>
<feature type="compositionally biased region" description="Pro residues" evidence="1">
    <location>
        <begin position="26"/>
        <end position="35"/>
    </location>
</feature>
<name>A0ABN8YMF1_RANTA</name>
<proteinExistence type="predicted"/>
<sequence length="249" mass="26359">MRLGHPLSRTSVRSTGARVRAHLHPPNAPPPPGPPDLLYCLQTQPPASSPATRGLLPGPPVFHPGPRSTRAARRRVPGDGRADGGSDLSPSRDLGPRARPPSETDSARAPQGLPSPLARVGPGLAPPPPPRARSSSKGGKKKGGKNRKRPRLQQRSAAVLGQAGRRTRKPAIQGRGGGHPGRVGFKKKVAAAAAATQGRRPEGRVQRAGGGCAASRSLEPPGAGRRASGRRRLLEQRRRRRRRRHLLLT</sequence>
<protein>
    <submittedName>
        <fullName evidence="2">Uncharacterized protein</fullName>
    </submittedName>
</protein>
<organism evidence="2 3">
    <name type="scientific">Rangifer tarandus platyrhynchus</name>
    <name type="common">Svalbard reindeer</name>
    <dbReference type="NCBI Taxonomy" id="3082113"/>
    <lineage>
        <taxon>Eukaryota</taxon>
        <taxon>Metazoa</taxon>
        <taxon>Chordata</taxon>
        <taxon>Craniata</taxon>
        <taxon>Vertebrata</taxon>
        <taxon>Euteleostomi</taxon>
        <taxon>Mammalia</taxon>
        <taxon>Eutheria</taxon>
        <taxon>Laurasiatheria</taxon>
        <taxon>Artiodactyla</taxon>
        <taxon>Ruminantia</taxon>
        <taxon>Pecora</taxon>
        <taxon>Cervidae</taxon>
        <taxon>Odocoileinae</taxon>
        <taxon>Rangifer</taxon>
    </lineage>
</organism>
<feature type="region of interest" description="Disordered" evidence="1">
    <location>
        <begin position="1"/>
        <end position="249"/>
    </location>
</feature>
<evidence type="ECO:0000256" key="1">
    <source>
        <dbReference type="SAM" id="MobiDB-lite"/>
    </source>
</evidence>
<feature type="compositionally biased region" description="Polar residues" evidence="1">
    <location>
        <begin position="41"/>
        <end position="51"/>
    </location>
</feature>
<feature type="compositionally biased region" description="Basic residues" evidence="1">
    <location>
        <begin position="138"/>
        <end position="152"/>
    </location>
</feature>
<gene>
    <name evidence="2" type="ORF">MRATA1EN1_LOCUS10719</name>
</gene>
<feature type="compositionally biased region" description="Basic residues" evidence="1">
    <location>
        <begin position="227"/>
        <end position="249"/>
    </location>
</feature>
<reference evidence="2" key="1">
    <citation type="submission" date="2023-04" db="EMBL/GenBank/DDBJ databases">
        <authorList>
            <consortium name="ELIXIR-Norway"/>
        </authorList>
    </citation>
    <scope>NUCLEOTIDE SEQUENCE [LARGE SCALE GENOMIC DNA]</scope>
</reference>